<dbReference type="OrthoDB" id="4368021at2759"/>
<reference evidence="2 3" key="1">
    <citation type="journal article" date="2018" name="Sci. Rep.">
        <title>Comparative genomics provides insights into the lifestyle and reveals functional heterogeneity of dark septate endophytic fungi.</title>
        <authorList>
            <person name="Knapp D.G."/>
            <person name="Nemeth J.B."/>
            <person name="Barry K."/>
            <person name="Hainaut M."/>
            <person name="Henrissat B."/>
            <person name="Johnson J."/>
            <person name="Kuo A."/>
            <person name="Lim J.H.P."/>
            <person name="Lipzen A."/>
            <person name="Nolan M."/>
            <person name="Ohm R.A."/>
            <person name="Tamas L."/>
            <person name="Grigoriev I.V."/>
            <person name="Spatafora J.W."/>
            <person name="Nagy L.G."/>
            <person name="Kovacs G.M."/>
        </authorList>
    </citation>
    <scope>NUCLEOTIDE SEQUENCE [LARGE SCALE GENOMIC DNA]</scope>
    <source>
        <strain evidence="2 3">DSE2036</strain>
    </source>
</reference>
<sequence>IITSRTELEIEDKLALAWDIDLGKTNQSALDVAAYIEGTVADYGRLNNFGDESTREIIQQLTKKAEGMFLWATLAWALFTDGVGMWTKTLVQRKIDGLRQLPTGIETLYHRVLSLVDKRIAGELSAALKWIVAAERELTLDEIAVALALRARPRRESHLDIPFNLGMFFRKACPHLVKMDDSGVIRLVHLSLKTYLTETKEVDSGAGWLPNPFHFDLRATRYDVGLDCLCYIGIEDYSRETLAEAKKRRFFSYSHENWIIHLDSLQGTHDELASYFFRLLDFETKKLRWYDTSKMIFQLWDRGLKQLFEPAARFGMNLNVCDDNGDHIIHHICDLTALDELDDMEQDIHWLVMLGVDLNGRTSLGQTLLHMLISLW</sequence>
<gene>
    <name evidence="2" type="ORF">DM02DRAFT_508818</name>
</gene>
<dbReference type="Proteomes" id="UP000244855">
    <property type="component" value="Unassembled WGS sequence"/>
</dbReference>
<evidence type="ECO:0000259" key="1">
    <source>
        <dbReference type="Pfam" id="PF22939"/>
    </source>
</evidence>
<feature type="domain" description="GPI inositol-deacylase winged helix" evidence="1">
    <location>
        <begin position="125"/>
        <end position="199"/>
    </location>
</feature>
<dbReference type="AlphaFoldDB" id="A0A2V1DFV2"/>
<feature type="non-terminal residue" evidence="2">
    <location>
        <position position="1"/>
    </location>
</feature>
<name>A0A2V1DFV2_9PLEO</name>
<accession>A0A2V1DFV2</accession>
<dbReference type="Pfam" id="PF22939">
    <property type="entry name" value="WHD_GPIID"/>
    <property type="match status" value="1"/>
</dbReference>
<evidence type="ECO:0000313" key="3">
    <source>
        <dbReference type="Proteomes" id="UP000244855"/>
    </source>
</evidence>
<dbReference type="EMBL" id="KZ805448">
    <property type="protein sequence ID" value="PVH97017.1"/>
    <property type="molecule type" value="Genomic_DNA"/>
</dbReference>
<feature type="non-terminal residue" evidence="2">
    <location>
        <position position="376"/>
    </location>
</feature>
<keyword evidence="3" id="KW-1185">Reference proteome</keyword>
<organism evidence="2 3">
    <name type="scientific">Periconia macrospinosa</name>
    <dbReference type="NCBI Taxonomy" id="97972"/>
    <lineage>
        <taxon>Eukaryota</taxon>
        <taxon>Fungi</taxon>
        <taxon>Dikarya</taxon>
        <taxon>Ascomycota</taxon>
        <taxon>Pezizomycotina</taxon>
        <taxon>Dothideomycetes</taxon>
        <taxon>Pleosporomycetidae</taxon>
        <taxon>Pleosporales</taxon>
        <taxon>Massarineae</taxon>
        <taxon>Periconiaceae</taxon>
        <taxon>Periconia</taxon>
    </lineage>
</organism>
<dbReference type="PANTHER" id="PTHR10039">
    <property type="entry name" value="AMELOGENIN"/>
    <property type="match status" value="1"/>
</dbReference>
<protein>
    <recommendedName>
        <fullName evidence="1">GPI inositol-deacylase winged helix domain-containing protein</fullName>
    </recommendedName>
</protein>
<dbReference type="InterPro" id="IPR054471">
    <property type="entry name" value="GPIID_WHD"/>
</dbReference>
<proteinExistence type="predicted"/>
<evidence type="ECO:0000313" key="2">
    <source>
        <dbReference type="EMBL" id="PVH97017.1"/>
    </source>
</evidence>